<evidence type="ECO:0000313" key="3">
    <source>
        <dbReference type="EMBL" id="GJJ67971.1"/>
    </source>
</evidence>
<dbReference type="AlphaFoldDB" id="A0A9P3H0H0"/>
<dbReference type="PANTHER" id="PTHR23244:SF493">
    <property type="entry name" value="GALACTOSE OXIDASE, CENTRAL DOMAIN FAMILY PROTEIN"/>
    <property type="match status" value="1"/>
</dbReference>
<evidence type="ECO:0000256" key="2">
    <source>
        <dbReference type="SAM" id="Phobius"/>
    </source>
</evidence>
<dbReference type="OrthoDB" id="432528at2759"/>
<reference evidence="3" key="2">
    <citation type="journal article" date="2022" name="Microbiol. Resour. Announc.">
        <title>Whole-Genome Sequence of Entomortierella parvispora E1425, a Mucoromycotan Fungus Associated with Burkholderiaceae-Related Endosymbiotic Bacteria.</title>
        <authorList>
            <person name="Herlambang A."/>
            <person name="Guo Y."/>
            <person name="Takashima Y."/>
            <person name="Narisawa K."/>
            <person name="Ohta H."/>
            <person name="Nishizawa T."/>
        </authorList>
    </citation>
    <scope>NUCLEOTIDE SEQUENCE</scope>
    <source>
        <strain evidence="3">E1425</strain>
    </source>
</reference>
<keyword evidence="4" id="KW-1185">Reference proteome</keyword>
<dbReference type="InterPro" id="IPR011043">
    <property type="entry name" value="Gal_Oxase/kelch_b-propeller"/>
</dbReference>
<name>A0A9P3H0H0_9FUNG</name>
<organism evidence="3 4">
    <name type="scientific">Entomortierella parvispora</name>
    <dbReference type="NCBI Taxonomy" id="205924"/>
    <lineage>
        <taxon>Eukaryota</taxon>
        <taxon>Fungi</taxon>
        <taxon>Fungi incertae sedis</taxon>
        <taxon>Mucoromycota</taxon>
        <taxon>Mortierellomycotina</taxon>
        <taxon>Mortierellomycetes</taxon>
        <taxon>Mortierellales</taxon>
        <taxon>Mortierellaceae</taxon>
        <taxon>Entomortierella</taxon>
    </lineage>
</organism>
<dbReference type="InterPro" id="IPR006652">
    <property type="entry name" value="Kelch_1"/>
</dbReference>
<evidence type="ECO:0000313" key="4">
    <source>
        <dbReference type="Proteomes" id="UP000827284"/>
    </source>
</evidence>
<evidence type="ECO:0000256" key="1">
    <source>
        <dbReference type="SAM" id="MobiDB-lite"/>
    </source>
</evidence>
<protein>
    <recommendedName>
        <fullName evidence="5">Galactose oxidase</fullName>
    </recommendedName>
</protein>
<keyword evidence="2" id="KW-0472">Membrane</keyword>
<accession>A0A9P3H0H0</accession>
<reference evidence="3" key="1">
    <citation type="submission" date="2021-11" db="EMBL/GenBank/DDBJ databases">
        <authorList>
            <person name="Herlambang A."/>
            <person name="Guo Y."/>
            <person name="Takashima Y."/>
            <person name="Nishizawa T."/>
        </authorList>
    </citation>
    <scope>NUCLEOTIDE SEQUENCE</scope>
    <source>
        <strain evidence="3">E1425</strain>
    </source>
</reference>
<dbReference type="Gene3D" id="2.120.10.80">
    <property type="entry name" value="Kelch-type beta propeller"/>
    <property type="match status" value="1"/>
</dbReference>
<evidence type="ECO:0008006" key="5">
    <source>
        <dbReference type="Google" id="ProtNLM"/>
    </source>
</evidence>
<proteinExistence type="predicted"/>
<dbReference type="EMBL" id="BQFW01000001">
    <property type="protein sequence ID" value="GJJ67971.1"/>
    <property type="molecule type" value="Genomic_DNA"/>
</dbReference>
<feature type="transmembrane region" description="Helical" evidence="2">
    <location>
        <begin position="377"/>
        <end position="401"/>
    </location>
</feature>
<feature type="compositionally biased region" description="Low complexity" evidence="1">
    <location>
        <begin position="336"/>
        <end position="358"/>
    </location>
</feature>
<comment type="caution">
    <text evidence="3">The sequence shown here is derived from an EMBL/GenBank/DDBJ whole genome shotgun (WGS) entry which is preliminary data.</text>
</comment>
<keyword evidence="2" id="KW-0812">Transmembrane</keyword>
<feature type="region of interest" description="Disordered" evidence="1">
    <location>
        <begin position="563"/>
        <end position="611"/>
    </location>
</feature>
<feature type="compositionally biased region" description="Polar residues" evidence="1">
    <location>
        <begin position="585"/>
        <end position="604"/>
    </location>
</feature>
<dbReference type="SUPFAM" id="SSF50965">
    <property type="entry name" value="Galactose oxidase, central domain"/>
    <property type="match status" value="1"/>
</dbReference>
<keyword evidence="2" id="KW-1133">Transmembrane helix</keyword>
<dbReference type="Proteomes" id="UP000827284">
    <property type="component" value="Unassembled WGS sequence"/>
</dbReference>
<gene>
    <name evidence="3" type="ORF">EMPS_00317</name>
</gene>
<dbReference type="PANTHER" id="PTHR23244">
    <property type="entry name" value="KELCH REPEAT DOMAIN"/>
    <property type="match status" value="1"/>
</dbReference>
<dbReference type="InterPro" id="IPR015915">
    <property type="entry name" value="Kelch-typ_b-propeller"/>
</dbReference>
<feature type="region of interest" description="Disordered" evidence="1">
    <location>
        <begin position="333"/>
        <end position="362"/>
    </location>
</feature>
<dbReference type="SMART" id="SM00612">
    <property type="entry name" value="Kelch"/>
    <property type="match status" value="1"/>
</dbReference>
<sequence>MLMISSFDVLVTAQSPPATNLYVTTFGALSVTSKTQFFILGGAKIVVPDGASRVTAATPINQFIALDLTAAWNVSQPAWTNIGPPRYLNEEINLYSFRGGSLTISLDGKYLNTFGGFQDRSQTLGFQYTLAGQTWTMAASGPSSLLNTSYRAAQDRETGVVYLAEFQKGESAVQHVYTYDIAKNNIVGVSTIPTPVTSPWYSAVYSAYRRSLLYLSVPVRAGSSALAEFVPASNAWRTLVTEDGTKVVVLGGRLYGPKGAGSMLSDLWILDVPTMSWTQGPSAPQPRIGSACAIVNDTLINWGGSNGVDTNSPPILLFDLKTNTFVDQYKPTWPDTSTKTTNAATSASSAGTGTSTPAMNGNLDMNSDIKDGSHNQLAIIGGGAAGAILLLSAVAAGFCFYCQSRAWSSMGDQDGDETLSSYEKRSRYNSLNSETIPMRAEFLEQERQKWRGSTTSQGYMSPGGSPYDQISMEKAASSIDPADAFRAGAAAALEAIAISPKERERQLQILEAGFRERQSFIQAESQNARESALFRQSLNSSGVARNSFGTGAPLAVAINPSPFQSSSQYQGQAPAHQCQAPAEYQGQQWSTPLSPVTSPPQQHQGDQHRQSMQLMHLQEQHFLQKQQFQQEQYLL</sequence>